<feature type="region of interest" description="Disordered" evidence="1">
    <location>
        <begin position="36"/>
        <end position="58"/>
    </location>
</feature>
<organism evidence="3 4">
    <name type="scientific">Pristionchus entomophagus</name>
    <dbReference type="NCBI Taxonomy" id="358040"/>
    <lineage>
        <taxon>Eukaryota</taxon>
        <taxon>Metazoa</taxon>
        <taxon>Ecdysozoa</taxon>
        <taxon>Nematoda</taxon>
        <taxon>Chromadorea</taxon>
        <taxon>Rhabditida</taxon>
        <taxon>Rhabditina</taxon>
        <taxon>Diplogasteromorpha</taxon>
        <taxon>Diplogasteroidea</taxon>
        <taxon>Neodiplogasteridae</taxon>
        <taxon>Pristionchus</taxon>
    </lineage>
</organism>
<reference evidence="3" key="1">
    <citation type="submission" date="2023-10" db="EMBL/GenBank/DDBJ databases">
        <title>Genome assembly of Pristionchus species.</title>
        <authorList>
            <person name="Yoshida K."/>
            <person name="Sommer R.J."/>
        </authorList>
    </citation>
    <scope>NUCLEOTIDE SEQUENCE</scope>
    <source>
        <strain evidence="3">RS0144</strain>
    </source>
</reference>
<feature type="signal peptide" evidence="2">
    <location>
        <begin position="1"/>
        <end position="20"/>
    </location>
</feature>
<sequence>FPSWTGIDGSLWLFLELVADQGVQFGALKRNIDLSSPSIDSSSLPPATPPLPSPASLPSALSLEERFAALVTGPDD</sequence>
<name>A0AAV5U878_9BILA</name>
<comment type="caution">
    <text evidence="3">The sequence shown here is derived from an EMBL/GenBank/DDBJ whole genome shotgun (WGS) entry which is preliminary data.</text>
</comment>
<dbReference type="EMBL" id="BTSX01000006">
    <property type="protein sequence ID" value="GMT02977.1"/>
    <property type="molecule type" value="Genomic_DNA"/>
</dbReference>
<keyword evidence="2" id="KW-0732">Signal</keyword>
<feature type="compositionally biased region" description="Low complexity" evidence="1">
    <location>
        <begin position="36"/>
        <end position="45"/>
    </location>
</feature>
<dbReference type="AlphaFoldDB" id="A0AAV5U878"/>
<evidence type="ECO:0000313" key="4">
    <source>
        <dbReference type="Proteomes" id="UP001432027"/>
    </source>
</evidence>
<protein>
    <submittedName>
        <fullName evidence="3">Uncharacterized protein</fullName>
    </submittedName>
</protein>
<proteinExistence type="predicted"/>
<evidence type="ECO:0000256" key="2">
    <source>
        <dbReference type="SAM" id="SignalP"/>
    </source>
</evidence>
<feature type="non-terminal residue" evidence="3">
    <location>
        <position position="1"/>
    </location>
</feature>
<evidence type="ECO:0000313" key="3">
    <source>
        <dbReference type="EMBL" id="GMT02977.1"/>
    </source>
</evidence>
<feature type="compositionally biased region" description="Pro residues" evidence="1">
    <location>
        <begin position="46"/>
        <end position="55"/>
    </location>
</feature>
<feature type="chain" id="PRO_5043944026" evidence="2">
    <location>
        <begin position="21"/>
        <end position="76"/>
    </location>
</feature>
<accession>A0AAV5U878</accession>
<gene>
    <name evidence="3" type="ORF">PENTCL1PPCAC_25151</name>
</gene>
<feature type="non-terminal residue" evidence="3">
    <location>
        <position position="76"/>
    </location>
</feature>
<dbReference type="Proteomes" id="UP001432027">
    <property type="component" value="Unassembled WGS sequence"/>
</dbReference>
<evidence type="ECO:0000256" key="1">
    <source>
        <dbReference type="SAM" id="MobiDB-lite"/>
    </source>
</evidence>
<keyword evidence="4" id="KW-1185">Reference proteome</keyword>